<evidence type="ECO:0000256" key="9">
    <source>
        <dbReference type="ARBA" id="ARBA00022958"/>
    </source>
</evidence>
<comment type="cofactor">
    <cofactor evidence="10">
        <name>Mg(2+)</name>
        <dbReference type="ChEBI" id="CHEBI:18420"/>
    </cofactor>
    <text evidence="10">Binds 2 divalent ions per subunit.</text>
</comment>
<comment type="subcellular location">
    <subcellularLocation>
        <location evidence="10 11">Cytoplasm</location>
    </subcellularLocation>
</comment>
<evidence type="ECO:0000256" key="12">
    <source>
        <dbReference type="RuleBase" id="RU004462"/>
    </source>
</evidence>
<dbReference type="GO" id="GO:0000287">
    <property type="term" value="F:magnesium ion binding"/>
    <property type="evidence" value="ECO:0007669"/>
    <property type="project" value="UniProtKB-UniRule"/>
</dbReference>
<dbReference type="InterPro" id="IPR022631">
    <property type="entry name" value="ADOMET_SYNTHASE_CS"/>
</dbReference>
<feature type="binding site" description="in other chain" evidence="10">
    <location>
        <position position="18"/>
    </location>
    <ligand>
        <name>ATP</name>
        <dbReference type="ChEBI" id="CHEBI:30616"/>
        <note>ligand shared between two neighboring subunits</note>
    </ligand>
</feature>
<evidence type="ECO:0000259" key="14">
    <source>
        <dbReference type="Pfam" id="PF02772"/>
    </source>
</evidence>
<dbReference type="EC" id="2.5.1.6" evidence="10"/>
<evidence type="ECO:0000259" key="13">
    <source>
        <dbReference type="Pfam" id="PF00438"/>
    </source>
</evidence>
<feature type="binding site" description="in other chain" evidence="10">
    <location>
        <position position="59"/>
    </location>
    <ligand>
        <name>L-methionine</name>
        <dbReference type="ChEBI" id="CHEBI:57844"/>
        <note>ligand shared between two neighboring subunits</note>
    </ligand>
</feature>
<dbReference type="UniPathway" id="UPA00315">
    <property type="reaction ID" value="UER00080"/>
</dbReference>
<sequence length="389" mass="42701">MDKNARTSQTVEFVTIGHPDKVADQISDAILDDLLAKDRYSRVACETFVTHGLVMVGGEITTEAFVDVDGVVRSTIDSIGYNDPKYGFDAKTCAVVNAIGRQSPDIAQGVDAGGAGDQGIMYGYATDETPEYMPLPYELARRLTMRQEEVRQQNILDYLGPDGKSQVTLEYDGDKPVYLRSVVLSSQHLDTVLDPENPSRMSNQAREEIIEKVVRPSLPSDLLDSKTRIFVNPTGKFVVGGPQCDTGMTGRKLTIDTYGGRIPHGGGAFSGKDPTKVDRSATYLMRYLAKNIVAAGIAHRCLTQAAYVIGQKDPVSFELSFEGTGALPESIVRDAVAKNVEMTPAAIIDYLGLRKPIYRQTSMHGHFGRPGFSWEELDLARELKNWLKI</sequence>
<feature type="binding site" evidence="10">
    <location>
        <position position="46"/>
    </location>
    <ligand>
        <name>K(+)</name>
        <dbReference type="ChEBI" id="CHEBI:29103"/>
    </ligand>
</feature>
<evidence type="ECO:0000256" key="4">
    <source>
        <dbReference type="ARBA" id="ARBA00022679"/>
    </source>
</evidence>
<dbReference type="InterPro" id="IPR022630">
    <property type="entry name" value="S-AdoMet_synt_C"/>
</dbReference>
<dbReference type="GO" id="GO:0006556">
    <property type="term" value="P:S-adenosylmethionine biosynthetic process"/>
    <property type="evidence" value="ECO:0007669"/>
    <property type="project" value="UniProtKB-UniRule"/>
</dbReference>
<comment type="cofactor">
    <cofactor evidence="10">
        <name>K(+)</name>
        <dbReference type="ChEBI" id="CHEBI:29103"/>
    </cofactor>
    <text evidence="10">Binds 1 potassium ion per subunit.</text>
</comment>
<keyword evidence="3 10" id="KW-0554">One-carbon metabolism</keyword>
<keyword evidence="9 10" id="KW-0630">Potassium</keyword>
<feature type="binding site" description="in other chain" evidence="10">
    <location>
        <position position="102"/>
    </location>
    <ligand>
        <name>L-methionine</name>
        <dbReference type="ChEBI" id="CHEBI:57844"/>
        <note>ligand shared between two neighboring subunits</note>
    </ligand>
</feature>
<dbReference type="EMBL" id="QXIS01000020">
    <property type="protein sequence ID" value="RIE06187.1"/>
    <property type="molecule type" value="Genomic_DNA"/>
</dbReference>
<dbReference type="HAMAP" id="MF_00086">
    <property type="entry name" value="S_AdoMet_synth1"/>
    <property type="match status" value="1"/>
</dbReference>
<dbReference type="Pfam" id="PF02773">
    <property type="entry name" value="S-AdoMet_synt_C"/>
    <property type="match status" value="1"/>
</dbReference>
<feature type="binding site" description="in other chain" evidence="10">
    <location>
        <begin position="251"/>
        <end position="252"/>
    </location>
    <ligand>
        <name>ATP</name>
        <dbReference type="ChEBI" id="CHEBI:30616"/>
        <note>ligand shared between two neighboring subunits</note>
    </ligand>
</feature>
<dbReference type="RefSeq" id="WP_119088963.1">
    <property type="nucleotide sequence ID" value="NZ_QXIS01000020.1"/>
</dbReference>
<dbReference type="InterPro" id="IPR022636">
    <property type="entry name" value="S-AdoMet_synthetase_sfam"/>
</dbReference>
<keyword evidence="5 10" id="KW-0479">Metal-binding</keyword>
<comment type="pathway">
    <text evidence="1 10">Amino-acid biosynthesis; S-adenosyl-L-methionine biosynthesis; S-adenosyl-L-methionine from L-methionine: step 1/1.</text>
</comment>
<keyword evidence="6 10" id="KW-0547">Nucleotide-binding</keyword>
<dbReference type="Gene3D" id="3.30.300.10">
    <property type="match status" value="3"/>
</dbReference>
<dbReference type="Pfam" id="PF00438">
    <property type="entry name" value="S-AdoMet_synt_N"/>
    <property type="match status" value="1"/>
</dbReference>
<dbReference type="Pfam" id="PF02772">
    <property type="entry name" value="S-AdoMet_synt_M"/>
    <property type="match status" value="1"/>
</dbReference>
<accession>A0A398D1Z7</accession>
<dbReference type="InterPro" id="IPR022628">
    <property type="entry name" value="S-AdoMet_synt_N"/>
</dbReference>
<dbReference type="PANTHER" id="PTHR11964">
    <property type="entry name" value="S-ADENOSYLMETHIONINE SYNTHETASE"/>
    <property type="match status" value="1"/>
</dbReference>
<comment type="function">
    <text evidence="10">Catalyzes the formation of S-adenosylmethionine (AdoMet) from methionine and ATP. The overall synthetic reaction is composed of two sequential steps, AdoMet formation and the subsequent tripolyphosphate hydrolysis which occurs prior to release of AdoMet from the enzyme.</text>
</comment>
<feature type="binding site" evidence="10">
    <location>
        <position position="245"/>
    </location>
    <ligand>
        <name>ATP</name>
        <dbReference type="ChEBI" id="CHEBI:30616"/>
        <note>ligand shared between two neighboring subunits</note>
    </ligand>
</feature>
<comment type="caution">
    <text evidence="16">The sequence shown here is derived from an EMBL/GenBank/DDBJ whole genome shotgun (WGS) entry which is preliminary data.</text>
</comment>
<dbReference type="GO" id="GO:0004478">
    <property type="term" value="F:methionine adenosyltransferase activity"/>
    <property type="evidence" value="ECO:0007669"/>
    <property type="project" value="UniProtKB-UniRule"/>
</dbReference>
<dbReference type="GO" id="GO:0006730">
    <property type="term" value="P:one-carbon metabolic process"/>
    <property type="evidence" value="ECO:0007669"/>
    <property type="project" value="UniProtKB-KW"/>
</dbReference>
<dbReference type="GO" id="GO:0005737">
    <property type="term" value="C:cytoplasm"/>
    <property type="evidence" value="ECO:0007669"/>
    <property type="project" value="UniProtKB-SubCell"/>
</dbReference>
<evidence type="ECO:0000256" key="6">
    <source>
        <dbReference type="ARBA" id="ARBA00022741"/>
    </source>
</evidence>
<evidence type="ECO:0000313" key="17">
    <source>
        <dbReference type="Proteomes" id="UP000266328"/>
    </source>
</evidence>
<evidence type="ECO:0000256" key="2">
    <source>
        <dbReference type="ARBA" id="ARBA00009685"/>
    </source>
</evidence>
<organism evidence="16 17">
    <name type="scientific">Candidatus Cryosericum terrychapinii</name>
    <dbReference type="NCBI Taxonomy" id="2290919"/>
    <lineage>
        <taxon>Bacteria</taxon>
        <taxon>Pseudomonadati</taxon>
        <taxon>Caldisericota/Cryosericota group</taxon>
        <taxon>Candidatus Cryosericota</taxon>
        <taxon>Candidatus Cryosericia</taxon>
        <taxon>Candidatus Cryosericales</taxon>
        <taxon>Candidatus Cryosericaceae</taxon>
        <taxon>Candidatus Cryosericum</taxon>
    </lineage>
</organism>
<feature type="binding site" evidence="10">
    <location>
        <position position="245"/>
    </location>
    <ligand>
        <name>L-methionine</name>
        <dbReference type="ChEBI" id="CHEBI:57844"/>
        <note>ligand shared between two neighboring subunits</note>
    </ligand>
</feature>
<dbReference type="Proteomes" id="UP000266328">
    <property type="component" value="Unassembled WGS sequence"/>
</dbReference>
<keyword evidence="17" id="KW-1185">Reference proteome</keyword>
<dbReference type="OrthoDB" id="9801686at2"/>
<dbReference type="PROSITE" id="PS00376">
    <property type="entry name" value="ADOMET_SYNTHASE_1"/>
    <property type="match status" value="1"/>
</dbReference>
<feature type="region of interest" description="Flexible loop" evidence="10">
    <location>
        <begin position="102"/>
        <end position="112"/>
    </location>
</feature>
<reference evidence="16 17" key="1">
    <citation type="submission" date="2018-09" db="EMBL/GenBank/DDBJ databases">
        <title>Discovery and Ecogenomic Context for Candidatus Cryosericales, a Global Caldiserica Order Active in Thawing Permafrost.</title>
        <authorList>
            <person name="Martinez M.A."/>
            <person name="Woodcroft B.J."/>
            <person name="Ignacio Espinoza J.C."/>
            <person name="Zayed A."/>
            <person name="Singleton C.M."/>
            <person name="Boyd J."/>
            <person name="Li Y.-F."/>
            <person name="Purvine S."/>
            <person name="Maughan H."/>
            <person name="Hodgkins S.B."/>
            <person name="Anderson D."/>
            <person name="Sederholm M."/>
            <person name="Temperton B."/>
            <person name="Saleska S.R."/>
            <person name="Tyson G.W."/>
            <person name="Rich V.I."/>
        </authorList>
    </citation>
    <scope>NUCLEOTIDE SEQUENCE [LARGE SCALE GENOMIC DNA]</scope>
    <source>
        <strain evidence="16 17">SMC7</strain>
    </source>
</reference>
<feature type="binding site" evidence="10">
    <location>
        <position position="20"/>
    </location>
    <ligand>
        <name>Mg(2+)</name>
        <dbReference type="ChEBI" id="CHEBI:18420"/>
    </ligand>
</feature>
<feature type="binding site" evidence="10">
    <location>
        <position position="268"/>
    </location>
    <ligand>
        <name>ATP</name>
        <dbReference type="ChEBI" id="CHEBI:30616"/>
        <note>ligand shared between two neighboring subunits</note>
    </ligand>
</feature>
<evidence type="ECO:0000256" key="11">
    <source>
        <dbReference type="RuleBase" id="RU000542"/>
    </source>
</evidence>
<keyword evidence="7 10" id="KW-0067">ATP-binding</keyword>
<comment type="similarity">
    <text evidence="2 10 12">Belongs to the AdoMet synthase family.</text>
</comment>
<dbReference type="InterPro" id="IPR022629">
    <property type="entry name" value="S-AdoMet_synt_central"/>
</dbReference>
<dbReference type="SUPFAM" id="SSF55973">
    <property type="entry name" value="S-adenosylmethionine synthetase"/>
    <property type="match status" value="3"/>
</dbReference>
<dbReference type="PIRSF" id="PIRSF000497">
    <property type="entry name" value="MAT"/>
    <property type="match status" value="1"/>
</dbReference>
<evidence type="ECO:0000259" key="15">
    <source>
        <dbReference type="Pfam" id="PF02773"/>
    </source>
</evidence>
<protein>
    <recommendedName>
        <fullName evidence="10">S-adenosylmethionine synthase</fullName>
        <shortName evidence="10">AdoMet synthase</shortName>
        <ecNumber evidence="10">2.5.1.6</ecNumber>
    </recommendedName>
    <alternativeName>
        <fullName evidence="10">MAT</fullName>
    </alternativeName>
    <alternativeName>
        <fullName evidence="10">Methionine adenosyltransferase</fullName>
    </alternativeName>
</protein>
<evidence type="ECO:0000256" key="7">
    <source>
        <dbReference type="ARBA" id="ARBA00022840"/>
    </source>
</evidence>
<evidence type="ECO:0000256" key="5">
    <source>
        <dbReference type="ARBA" id="ARBA00022723"/>
    </source>
</evidence>
<feature type="binding site" evidence="10">
    <location>
        <position position="272"/>
    </location>
    <ligand>
        <name>ATP</name>
        <dbReference type="ChEBI" id="CHEBI:30616"/>
        <note>ligand shared between two neighboring subunits</note>
    </ligand>
</feature>
<evidence type="ECO:0000256" key="1">
    <source>
        <dbReference type="ARBA" id="ARBA00005224"/>
    </source>
</evidence>
<feature type="domain" description="S-adenosylmethionine synthetase C-terminal" evidence="15">
    <location>
        <begin position="239"/>
        <end position="375"/>
    </location>
</feature>
<dbReference type="AlphaFoldDB" id="A0A398D1Z7"/>
<feature type="domain" description="S-adenosylmethionine synthetase central" evidence="14">
    <location>
        <begin position="114"/>
        <end position="237"/>
    </location>
</feature>
<feature type="binding site" description="in other chain" evidence="10">
    <location>
        <begin position="236"/>
        <end position="237"/>
    </location>
    <ligand>
        <name>ATP</name>
        <dbReference type="ChEBI" id="CHEBI:30616"/>
        <note>ligand shared between two neighboring subunits</note>
    </ligand>
</feature>
<proteinExistence type="inferred from homology"/>
<feature type="binding site" description="in other chain" evidence="10">
    <location>
        <position position="276"/>
    </location>
    <ligand>
        <name>L-methionine</name>
        <dbReference type="ChEBI" id="CHEBI:57844"/>
        <note>ligand shared between two neighboring subunits</note>
    </ligand>
</feature>
<dbReference type="PROSITE" id="PS00377">
    <property type="entry name" value="ADOMET_SYNTHASE_2"/>
    <property type="match status" value="1"/>
</dbReference>
<evidence type="ECO:0000256" key="8">
    <source>
        <dbReference type="ARBA" id="ARBA00022842"/>
    </source>
</evidence>
<keyword evidence="10" id="KW-0963">Cytoplasm</keyword>
<comment type="catalytic activity">
    <reaction evidence="10">
        <text>L-methionine + ATP + H2O = S-adenosyl-L-methionine + phosphate + diphosphate</text>
        <dbReference type="Rhea" id="RHEA:21080"/>
        <dbReference type="ChEBI" id="CHEBI:15377"/>
        <dbReference type="ChEBI" id="CHEBI:30616"/>
        <dbReference type="ChEBI" id="CHEBI:33019"/>
        <dbReference type="ChEBI" id="CHEBI:43474"/>
        <dbReference type="ChEBI" id="CHEBI:57844"/>
        <dbReference type="ChEBI" id="CHEBI:59789"/>
        <dbReference type="EC" id="2.5.1.6"/>
    </reaction>
</comment>
<dbReference type="InterPro" id="IPR002133">
    <property type="entry name" value="S-AdoMet_synthetase"/>
</dbReference>
<dbReference type="FunFam" id="3.30.300.10:FF:000003">
    <property type="entry name" value="S-adenosylmethionine synthase"/>
    <property type="match status" value="1"/>
</dbReference>
<keyword evidence="4 10" id="KW-0808">Transferase</keyword>
<comment type="subunit">
    <text evidence="10">Homotetramer; dimer of dimers.</text>
</comment>
<evidence type="ECO:0000256" key="3">
    <source>
        <dbReference type="ARBA" id="ARBA00022563"/>
    </source>
</evidence>
<feature type="binding site" description="in other chain" evidence="10">
    <location>
        <begin position="162"/>
        <end position="164"/>
    </location>
    <ligand>
        <name>ATP</name>
        <dbReference type="ChEBI" id="CHEBI:30616"/>
        <note>ligand shared between two neighboring subunits</note>
    </ligand>
</feature>
<evidence type="ECO:0000256" key="10">
    <source>
        <dbReference type="HAMAP-Rule" id="MF_00086"/>
    </source>
</evidence>
<evidence type="ECO:0000313" key="16">
    <source>
        <dbReference type="EMBL" id="RIE06187.1"/>
    </source>
</evidence>
<keyword evidence="8 10" id="KW-0460">Magnesium</keyword>
<dbReference type="NCBIfam" id="TIGR01034">
    <property type="entry name" value="metK"/>
    <property type="match status" value="1"/>
</dbReference>
<gene>
    <name evidence="10" type="primary">metK</name>
    <name evidence="16" type="ORF">SMC7_03375</name>
</gene>
<dbReference type="GO" id="GO:0005524">
    <property type="term" value="F:ATP binding"/>
    <property type="evidence" value="ECO:0007669"/>
    <property type="project" value="UniProtKB-UniRule"/>
</dbReference>
<dbReference type="CDD" id="cd18079">
    <property type="entry name" value="S-AdoMet_synt"/>
    <property type="match status" value="1"/>
</dbReference>
<feature type="domain" description="S-adenosylmethionine synthetase N-terminal" evidence="13">
    <location>
        <begin position="9"/>
        <end position="104"/>
    </location>
</feature>
<name>A0A398D1Z7_9BACT</name>